<evidence type="ECO:0000256" key="4">
    <source>
        <dbReference type="ARBA" id="ARBA00022692"/>
    </source>
</evidence>
<keyword evidence="6" id="KW-0067">ATP-binding</keyword>
<keyword evidence="7" id="KW-1278">Translocase</keyword>
<comment type="subcellular location">
    <subcellularLocation>
        <location evidence="1">Membrane</location>
        <topology evidence="1">Multi-pass membrane protein</topology>
    </subcellularLocation>
</comment>
<dbReference type="OrthoDB" id="116380at2759"/>
<evidence type="ECO:0000313" key="10">
    <source>
        <dbReference type="EMBL" id="KAF6004893.1"/>
    </source>
</evidence>
<dbReference type="PRINTS" id="PR00119">
    <property type="entry name" value="CATATPASE"/>
</dbReference>
<dbReference type="EMBL" id="VWRR01000002">
    <property type="protein sequence ID" value="KAF6004893.1"/>
    <property type="molecule type" value="Genomic_DNA"/>
</dbReference>
<gene>
    <name evidence="10" type="primary">PMA1_2</name>
    <name evidence="10" type="ORF">F1559_003740</name>
</gene>
<reference evidence="10 11" key="1">
    <citation type="journal article" date="2020" name="J. Phycol.">
        <title>Comparative genome analysis reveals Cyanidiococcus gen. nov., a new extremophilic red algal genus sister to Cyanidioschyzon (Cyanidioschyzonaceae, Rhodophyta).</title>
        <authorList>
            <person name="Liu S.-L."/>
            <person name="Chiang Y.-R."/>
            <person name="Yoon H.S."/>
            <person name="Fu H.-Y."/>
        </authorList>
    </citation>
    <scope>NUCLEOTIDE SEQUENCE [LARGE SCALE GENOMIC DNA]</scope>
    <source>
        <strain evidence="10 11">THAL066</strain>
    </source>
</reference>
<dbReference type="InterPro" id="IPR023214">
    <property type="entry name" value="HAD_sf"/>
</dbReference>
<comment type="caution">
    <text evidence="10">The sequence shown here is derived from an EMBL/GenBank/DDBJ whole genome shotgun (WGS) entry which is preliminary data.</text>
</comment>
<evidence type="ECO:0000256" key="5">
    <source>
        <dbReference type="ARBA" id="ARBA00022741"/>
    </source>
</evidence>
<comment type="similarity">
    <text evidence="2">Belongs to the cation transport ATPase (P-type) (TC 3.A.3) family. Type IIIA subfamily.</text>
</comment>
<organism evidence="10 11">
    <name type="scientific">Cyanidiococcus yangmingshanensis</name>
    <dbReference type="NCBI Taxonomy" id="2690220"/>
    <lineage>
        <taxon>Eukaryota</taxon>
        <taxon>Rhodophyta</taxon>
        <taxon>Bangiophyceae</taxon>
        <taxon>Cyanidiales</taxon>
        <taxon>Cyanidiaceae</taxon>
        <taxon>Cyanidiococcus</taxon>
    </lineage>
</organism>
<dbReference type="InterPro" id="IPR036412">
    <property type="entry name" value="HAD-like_sf"/>
</dbReference>
<dbReference type="SUPFAM" id="SSF56784">
    <property type="entry name" value="HAD-like"/>
    <property type="match status" value="1"/>
</dbReference>
<dbReference type="InterPro" id="IPR023299">
    <property type="entry name" value="ATPase_P-typ_cyto_dom_N"/>
</dbReference>
<proteinExistence type="inferred from homology"/>
<evidence type="ECO:0000256" key="1">
    <source>
        <dbReference type="ARBA" id="ARBA00004141"/>
    </source>
</evidence>
<dbReference type="Pfam" id="PF13246">
    <property type="entry name" value="Cation_ATPase"/>
    <property type="match status" value="1"/>
</dbReference>
<keyword evidence="11" id="KW-1185">Reference proteome</keyword>
<keyword evidence="5" id="KW-0547">Nucleotide-binding</keyword>
<dbReference type="GO" id="GO:0016020">
    <property type="term" value="C:membrane"/>
    <property type="evidence" value="ECO:0007669"/>
    <property type="project" value="UniProtKB-SubCell"/>
</dbReference>
<dbReference type="GO" id="GO:0005524">
    <property type="term" value="F:ATP binding"/>
    <property type="evidence" value="ECO:0007669"/>
    <property type="project" value="UniProtKB-KW"/>
</dbReference>
<dbReference type="Gene3D" id="3.40.50.1000">
    <property type="entry name" value="HAD superfamily/HAD-like"/>
    <property type="match status" value="1"/>
</dbReference>
<name>A0A7J7IP40_9RHOD</name>
<dbReference type="Gene3D" id="1.20.1110.10">
    <property type="entry name" value="Calcium-transporting ATPase, transmembrane domain"/>
    <property type="match status" value="1"/>
</dbReference>
<dbReference type="SUPFAM" id="SSF81660">
    <property type="entry name" value="Metal cation-transporting ATPase, ATP-binding domain N"/>
    <property type="match status" value="1"/>
</dbReference>
<dbReference type="FunFam" id="3.40.1110.10:FF:000005">
    <property type="entry name" value="Plasma membrane ATPase"/>
    <property type="match status" value="1"/>
</dbReference>
<keyword evidence="4" id="KW-0812">Transmembrane</keyword>
<dbReference type="InterPro" id="IPR018303">
    <property type="entry name" value="ATPase_P-typ_P_site"/>
</dbReference>
<keyword evidence="9" id="KW-0472">Membrane</keyword>
<evidence type="ECO:0000256" key="8">
    <source>
        <dbReference type="ARBA" id="ARBA00022989"/>
    </source>
</evidence>
<evidence type="ECO:0000256" key="9">
    <source>
        <dbReference type="ARBA" id="ARBA00023136"/>
    </source>
</evidence>
<evidence type="ECO:0000256" key="3">
    <source>
        <dbReference type="ARBA" id="ARBA00012476"/>
    </source>
</evidence>
<evidence type="ECO:0000256" key="2">
    <source>
        <dbReference type="ARBA" id="ARBA00008804"/>
    </source>
</evidence>
<keyword evidence="8" id="KW-1133">Transmembrane helix</keyword>
<sequence length="240" mass="26741">MTAVEELAGMTILCSDKTGTLTLNKLSIDQESFFTMGGYTVDQCMIFAARASRTENQDAIDFAVVNSLPDPKMAREGIEELDFHPFNPVDKRTEITYRDNKDGKVYKATKGAPQIILGMAHNKNEIEKQVHEQIEDFAKRGFRALGIAVAEVPSGEAHGEPGPWSMVGLMPIFDPPRHDTKETIEQAIAMGVEVKMITGDQLAIAKETCSSSWNGHEYLQHGCAEFERPAGLHRVRWQCW</sequence>
<evidence type="ECO:0000313" key="11">
    <source>
        <dbReference type="Proteomes" id="UP000530660"/>
    </source>
</evidence>
<protein>
    <recommendedName>
        <fullName evidence="3">P-type H(+)-exporting transporter</fullName>
        <ecNumber evidence="3">7.1.2.1</ecNumber>
    </recommendedName>
</protein>
<dbReference type="PROSITE" id="PS00154">
    <property type="entry name" value="ATPASE_E1_E2"/>
    <property type="match status" value="1"/>
</dbReference>
<dbReference type="Gene3D" id="3.40.1110.10">
    <property type="entry name" value="Calcium-transporting ATPase, cytoplasmic domain N"/>
    <property type="match status" value="1"/>
</dbReference>
<dbReference type="EC" id="7.1.2.1" evidence="3"/>
<evidence type="ECO:0000256" key="6">
    <source>
        <dbReference type="ARBA" id="ARBA00022840"/>
    </source>
</evidence>
<dbReference type="Proteomes" id="UP000530660">
    <property type="component" value="Unassembled WGS sequence"/>
</dbReference>
<dbReference type="PANTHER" id="PTHR42861">
    <property type="entry name" value="CALCIUM-TRANSPORTING ATPASE"/>
    <property type="match status" value="1"/>
</dbReference>
<dbReference type="GO" id="GO:0008553">
    <property type="term" value="F:P-type proton-exporting transporter activity"/>
    <property type="evidence" value="ECO:0007669"/>
    <property type="project" value="UniProtKB-EC"/>
</dbReference>
<dbReference type="AlphaFoldDB" id="A0A7J7IP40"/>
<evidence type="ECO:0000256" key="7">
    <source>
        <dbReference type="ARBA" id="ARBA00022967"/>
    </source>
</evidence>
<accession>A0A7J7IP40</accession>